<dbReference type="InterPro" id="IPR045518">
    <property type="entry name" value="2EXR"/>
</dbReference>
<feature type="domain" description="Concentrative nucleoside transporter N-terminal" evidence="9">
    <location>
        <begin position="234"/>
        <end position="305"/>
    </location>
</feature>
<evidence type="ECO:0000256" key="2">
    <source>
        <dbReference type="ARBA" id="ARBA00009033"/>
    </source>
</evidence>
<evidence type="ECO:0000256" key="3">
    <source>
        <dbReference type="ARBA" id="ARBA00022475"/>
    </source>
</evidence>
<feature type="transmembrane region" description="Helical" evidence="8">
    <location>
        <begin position="258"/>
        <end position="282"/>
    </location>
</feature>
<evidence type="ECO:0000256" key="5">
    <source>
        <dbReference type="ARBA" id="ARBA00022989"/>
    </source>
</evidence>
<dbReference type="GO" id="GO:0015293">
    <property type="term" value="F:symporter activity"/>
    <property type="evidence" value="ECO:0007669"/>
    <property type="project" value="TreeGrafter"/>
</dbReference>
<dbReference type="InterPro" id="IPR002668">
    <property type="entry name" value="CNT_N_dom"/>
</dbReference>
<evidence type="ECO:0000259" key="11">
    <source>
        <dbReference type="Pfam" id="PF07670"/>
    </source>
</evidence>
<feature type="transmembrane region" description="Helical" evidence="8">
    <location>
        <begin position="202"/>
        <end position="218"/>
    </location>
</feature>
<feature type="region of interest" description="Disordered" evidence="7">
    <location>
        <begin position="1"/>
        <end position="95"/>
    </location>
</feature>
<dbReference type="Pfam" id="PF07670">
    <property type="entry name" value="Gate"/>
    <property type="match status" value="1"/>
</dbReference>
<dbReference type="PANTHER" id="PTHR10590:SF4">
    <property type="entry name" value="SOLUTE CARRIER FAMILY 28 MEMBER 3"/>
    <property type="match status" value="1"/>
</dbReference>
<dbReference type="GO" id="GO:0005337">
    <property type="term" value="F:nucleoside transmembrane transporter activity"/>
    <property type="evidence" value="ECO:0007669"/>
    <property type="project" value="InterPro"/>
</dbReference>
<evidence type="ECO:0000259" key="9">
    <source>
        <dbReference type="Pfam" id="PF01773"/>
    </source>
</evidence>
<dbReference type="GO" id="GO:0005886">
    <property type="term" value="C:plasma membrane"/>
    <property type="evidence" value="ECO:0007669"/>
    <property type="project" value="UniProtKB-SubCell"/>
</dbReference>
<keyword evidence="5 8" id="KW-1133">Transmembrane helix</keyword>
<keyword evidence="3" id="KW-1003">Cell membrane</keyword>
<feature type="transmembrane region" description="Helical" evidence="8">
    <location>
        <begin position="477"/>
        <end position="501"/>
    </location>
</feature>
<dbReference type="Pfam" id="PF20150">
    <property type="entry name" value="2EXR"/>
    <property type="match status" value="1"/>
</dbReference>
<dbReference type="InterPro" id="IPR008276">
    <property type="entry name" value="C_nuclsd_transpt"/>
</dbReference>
<dbReference type="Pfam" id="PF01773">
    <property type="entry name" value="Nucleos_tra2_N"/>
    <property type="match status" value="1"/>
</dbReference>
<dbReference type="InterPro" id="IPR011642">
    <property type="entry name" value="Gate_dom"/>
</dbReference>
<feature type="transmembrane region" description="Helical" evidence="8">
    <location>
        <begin position="313"/>
        <end position="336"/>
    </location>
</feature>
<evidence type="ECO:0000313" key="14">
    <source>
        <dbReference type="Proteomes" id="UP000554235"/>
    </source>
</evidence>
<feature type="transmembrane region" description="Helical" evidence="8">
    <location>
        <begin position="125"/>
        <end position="145"/>
    </location>
</feature>
<evidence type="ECO:0000313" key="13">
    <source>
        <dbReference type="EMBL" id="KAF4460027.1"/>
    </source>
</evidence>
<dbReference type="Proteomes" id="UP000554235">
    <property type="component" value="Unassembled WGS sequence"/>
</dbReference>
<evidence type="ECO:0000259" key="10">
    <source>
        <dbReference type="Pfam" id="PF07662"/>
    </source>
</evidence>
<evidence type="ECO:0000256" key="7">
    <source>
        <dbReference type="SAM" id="MobiDB-lite"/>
    </source>
</evidence>
<feature type="transmembrane region" description="Helical" evidence="8">
    <location>
        <begin position="348"/>
        <end position="370"/>
    </location>
</feature>
<feature type="transmembrane region" description="Helical" evidence="8">
    <location>
        <begin position="620"/>
        <end position="646"/>
    </location>
</feature>
<feature type="compositionally biased region" description="Basic and acidic residues" evidence="7">
    <location>
        <begin position="1"/>
        <end position="20"/>
    </location>
</feature>
<feature type="domain" description="Concentrative nucleoside transporter C-terminal" evidence="10">
    <location>
        <begin position="419"/>
        <end position="643"/>
    </location>
</feature>
<proteinExistence type="inferred from homology"/>
<protein>
    <submittedName>
        <fullName evidence="13">Cnt family concentrative nucleoside transporter</fullName>
    </submittedName>
</protein>
<comment type="caution">
    <text evidence="13">The sequence shown here is derived from an EMBL/GenBank/DDBJ whole genome shotgun (WGS) entry which is preliminary data.</text>
</comment>
<evidence type="ECO:0000256" key="8">
    <source>
        <dbReference type="SAM" id="Phobius"/>
    </source>
</evidence>
<dbReference type="EMBL" id="JAADYS010002037">
    <property type="protein sequence ID" value="KAF4460027.1"/>
    <property type="molecule type" value="Genomic_DNA"/>
</dbReference>
<feature type="compositionally biased region" description="Basic and acidic residues" evidence="7">
    <location>
        <begin position="29"/>
        <end position="40"/>
    </location>
</feature>
<feature type="domain" description="Nucleoside transporter/FeoB GTPase Gate" evidence="11">
    <location>
        <begin position="315"/>
        <end position="412"/>
    </location>
</feature>
<comment type="similarity">
    <text evidence="2">Belongs to the concentrative nucleoside transporter (CNT) (TC 2.A.41) family.</text>
</comment>
<sequence length="896" mass="98940">MADTTPRRNSDPALEPEHQHTHQHHHHSPRIDADGHHHDPVYTTGTTQDPTAVPAQSHLHKHEHGADAAPELGPKHSTEKTGPVHPPDYSDHEKAEPGIVASTGAESDHGRGGKFAIVKRHKRPLIHLIIFCVMTGWWIASLVLHRNDKNWVVPFLLWLVIMLRLIFFYVPIRYVSGPIRWTWHHTAVAVYDRIPSKFRTPLGAFVAIAAILIGAFVSEEVEDNTRENRAISLFGMAVFIFVLWATSRDRKHINWRTVIVGMLAQYIIGLFVLRTGLGYSIFRFIADRAADLLGFARDGVAFLTSPETSQTPWFFFGVIPAIIFFISLVQVLYYIGFLQWFIMKFATFVFWALGVSGAEAVVAAATPFIGQGESAMLVRPFVPHMTKAELHQIMTCGFATISGSVLVGYIGLGLNREALVSSCIMSIPASLAISKLRYPETEETLTAGRVVIPDDDEHKAENALHAFANGAWLGIKIAGTIITSLLCIIALVAFINGLLTWWGKYLNITDPELTLQTILGYLLYPVAFLLGIPRNNPRYAEVGLAADGDILRVAKLIAEKIITNEYNAFSALTGNEDYALLSPRSQLVATYALCGFGNIGSLGIQIGILGQLAPSRGGEVAQLAVSALISGVLATLTSASVAGLVVTGQISDFSTSQPKLDPPFALQLNNTMATFHPFPRLPRELQDTIWDKAACVRTDSREAHFFTVFNSRHKAESKGLNEFKVLAPSSRSCLAAPSCGENMSWTEGNRSMYLLDRGMWTACKASRATLEKKCGTVPCSQSCEGCVSCDYWSGGETDEEDEAGELRRDAVNMRFVADGETQEISVFPRSDLFILQPFNVEALDNIRLEHTTIFPKYGEQRLNHVAIELPRDENFTMGSARDYPLVRFLRLSLSGR</sequence>
<evidence type="ECO:0000256" key="6">
    <source>
        <dbReference type="ARBA" id="ARBA00023136"/>
    </source>
</evidence>
<dbReference type="AlphaFoldDB" id="A0A8H4KZ95"/>
<dbReference type="OrthoDB" id="6075923at2759"/>
<accession>A0A8H4KZ95</accession>
<dbReference type="InterPro" id="IPR011657">
    <property type="entry name" value="CNT_C_dom"/>
</dbReference>
<name>A0A8H4KZ95_9HYPO</name>
<feature type="transmembrane region" description="Helical" evidence="8">
    <location>
        <begin position="230"/>
        <end position="246"/>
    </location>
</feature>
<feature type="domain" description="2EXR" evidence="12">
    <location>
        <begin position="675"/>
        <end position="770"/>
    </location>
</feature>
<feature type="transmembrane region" description="Helical" evidence="8">
    <location>
        <begin position="151"/>
        <end position="170"/>
    </location>
</feature>
<feature type="transmembrane region" description="Helical" evidence="8">
    <location>
        <begin position="390"/>
        <end position="412"/>
    </location>
</feature>
<dbReference type="PANTHER" id="PTHR10590">
    <property type="entry name" value="SODIUM/NUCLEOSIDE COTRANSPORTER"/>
    <property type="match status" value="1"/>
</dbReference>
<keyword evidence="14" id="KW-1185">Reference proteome</keyword>
<evidence type="ECO:0000259" key="12">
    <source>
        <dbReference type="Pfam" id="PF20150"/>
    </source>
</evidence>
<keyword evidence="4 8" id="KW-0812">Transmembrane</keyword>
<dbReference type="Pfam" id="PF07662">
    <property type="entry name" value="Nucleos_tra2_C"/>
    <property type="match status" value="1"/>
</dbReference>
<feature type="transmembrane region" description="Helical" evidence="8">
    <location>
        <begin position="513"/>
        <end position="532"/>
    </location>
</feature>
<comment type="subcellular location">
    <subcellularLocation>
        <location evidence="1">Cell membrane</location>
        <topology evidence="1">Multi-pass membrane protein</topology>
    </subcellularLocation>
</comment>
<organism evidence="13 14">
    <name type="scientific">Fusarium albosuccineum</name>
    <dbReference type="NCBI Taxonomy" id="1237068"/>
    <lineage>
        <taxon>Eukaryota</taxon>
        <taxon>Fungi</taxon>
        <taxon>Dikarya</taxon>
        <taxon>Ascomycota</taxon>
        <taxon>Pezizomycotina</taxon>
        <taxon>Sordariomycetes</taxon>
        <taxon>Hypocreomycetidae</taxon>
        <taxon>Hypocreales</taxon>
        <taxon>Nectriaceae</taxon>
        <taxon>Fusarium</taxon>
        <taxon>Fusarium decemcellulare species complex</taxon>
    </lineage>
</organism>
<gene>
    <name evidence="13" type="ORF">FALBO_13206</name>
</gene>
<evidence type="ECO:0000256" key="1">
    <source>
        <dbReference type="ARBA" id="ARBA00004651"/>
    </source>
</evidence>
<evidence type="ECO:0000256" key="4">
    <source>
        <dbReference type="ARBA" id="ARBA00022692"/>
    </source>
</evidence>
<reference evidence="13 14" key="1">
    <citation type="submission" date="2020-01" db="EMBL/GenBank/DDBJ databases">
        <title>Identification and distribution of gene clusters putatively required for synthesis of sphingolipid metabolism inhibitors in phylogenetically diverse species of the filamentous fungus Fusarium.</title>
        <authorList>
            <person name="Kim H.-S."/>
            <person name="Busman M."/>
            <person name="Brown D.W."/>
            <person name="Divon H."/>
            <person name="Uhlig S."/>
            <person name="Proctor R.H."/>
        </authorList>
    </citation>
    <scope>NUCLEOTIDE SEQUENCE [LARGE SCALE GENOMIC DNA]</scope>
    <source>
        <strain evidence="13 14">NRRL 20459</strain>
    </source>
</reference>
<feature type="transmembrane region" description="Helical" evidence="8">
    <location>
        <begin position="588"/>
        <end position="608"/>
    </location>
</feature>
<keyword evidence="6 8" id="KW-0472">Membrane</keyword>